<accession>A0A1Y1RSN4</accession>
<reference evidence="1 2" key="1">
    <citation type="submission" date="2017-03" db="EMBL/GenBank/DDBJ databases">
        <title>Draft Genome sequence of Marispirochaeta sp. strain JC444.</title>
        <authorList>
            <person name="Shivani Y."/>
            <person name="Subhash Y."/>
            <person name="Sasikala C."/>
            <person name="Ramana C."/>
        </authorList>
    </citation>
    <scope>NUCLEOTIDE SEQUENCE [LARGE SCALE GENOMIC DNA]</scope>
    <source>
        <strain evidence="1 2">JC444</strain>
    </source>
</reference>
<organism evidence="1 2">
    <name type="scientific">Marispirochaeta aestuarii</name>
    <dbReference type="NCBI Taxonomy" id="1963862"/>
    <lineage>
        <taxon>Bacteria</taxon>
        <taxon>Pseudomonadati</taxon>
        <taxon>Spirochaetota</taxon>
        <taxon>Spirochaetia</taxon>
        <taxon>Spirochaetales</taxon>
        <taxon>Spirochaetaceae</taxon>
        <taxon>Marispirochaeta</taxon>
    </lineage>
</organism>
<feature type="non-terminal residue" evidence="1">
    <location>
        <position position="112"/>
    </location>
</feature>
<evidence type="ECO:0000313" key="2">
    <source>
        <dbReference type="Proteomes" id="UP000192343"/>
    </source>
</evidence>
<protein>
    <submittedName>
        <fullName evidence="1">Uncharacterized protein</fullName>
    </submittedName>
</protein>
<sequence length="112" mass="12972">LQKTVTLYDTTDYAHRGLMLEKEVLDESGFVYRRTERSYDSVPVYYATKHVGRGTVYEQNLQVGSVFPQLTEERTTQWEKTSGPYEGSTITKTYTYDEYGLVRTMRESTESG</sequence>
<feature type="non-terminal residue" evidence="1">
    <location>
        <position position="1"/>
    </location>
</feature>
<dbReference type="Proteomes" id="UP000192343">
    <property type="component" value="Unassembled WGS sequence"/>
</dbReference>
<comment type="caution">
    <text evidence="1">The sequence shown here is derived from an EMBL/GenBank/DDBJ whole genome shotgun (WGS) entry which is preliminary data.</text>
</comment>
<gene>
    <name evidence="1" type="ORF">B4O97_19185</name>
</gene>
<evidence type="ECO:0000313" key="1">
    <source>
        <dbReference type="EMBL" id="ORC25904.1"/>
    </source>
</evidence>
<dbReference type="RefSeq" id="WP_158084413.1">
    <property type="nucleotide sequence ID" value="NZ_MWQY01000077.1"/>
</dbReference>
<keyword evidence="2" id="KW-1185">Reference proteome</keyword>
<dbReference type="AlphaFoldDB" id="A0A1Y1RSN4"/>
<dbReference type="EMBL" id="MWQY01000077">
    <property type="protein sequence ID" value="ORC25904.1"/>
    <property type="molecule type" value="Genomic_DNA"/>
</dbReference>
<name>A0A1Y1RSN4_9SPIO</name>
<proteinExistence type="predicted"/>